<reference evidence="11 12" key="1">
    <citation type="submission" date="2016-10" db="EMBL/GenBank/DDBJ databases">
        <authorList>
            <person name="de Groot N.N."/>
        </authorList>
    </citation>
    <scope>NUCLEOTIDE SEQUENCE [LARGE SCALE GENOMIC DNA]</scope>
    <source>
        <strain evidence="11 12">ICMP 14252</strain>
    </source>
</reference>
<dbReference type="InterPro" id="IPR000477">
    <property type="entry name" value="RT_dom"/>
</dbReference>
<evidence type="ECO:0000256" key="4">
    <source>
        <dbReference type="ARBA" id="ARBA00022723"/>
    </source>
</evidence>
<dbReference type="AlphaFoldDB" id="A0A1H3TYI4"/>
<keyword evidence="4" id="KW-0479">Metal-binding</keyword>
<keyword evidence="3" id="KW-0548">Nucleotidyltransferase</keyword>
<dbReference type="InterPro" id="IPR043502">
    <property type="entry name" value="DNA/RNA_pol_sf"/>
</dbReference>
<keyword evidence="7" id="KW-0051">Antiviral defense</keyword>
<dbReference type="CDD" id="cd03487">
    <property type="entry name" value="RT_Bac_retron_II"/>
    <property type="match status" value="1"/>
</dbReference>
<name>A0A1H3TYI4_9PSED</name>
<dbReference type="RefSeq" id="WP_074854545.1">
    <property type="nucleotide sequence ID" value="NZ_FNOX01000012.1"/>
</dbReference>
<sequence>MDVYDFRKHVSETLAIPSHDVARLIIRAPHTYKKYEILKKDGGSRSIAQPARETKVIQRLLMENLFCYLPVHECAVAYKIGSSIKKNAQQHRQNQFISKFDFRNFFGSITERDIAAHLRYVFVGKISENSISDIARVCCIRNTLTGNLCLSIGAPSSPVLSNSILYYFDIAIQTWCNERNIVYTRYADDMTFSSNEKGVTASIESFLKQTLKDIKHPSLVLNEKKTIHLSRKHQRRITGLVLSNDGSISLGREKKRLISVMIHHYLLQKLDEKDVPILQGLLGFAKDAEPLFVSRMRAKYGSFAISEIMRGRMKK</sequence>
<evidence type="ECO:0000256" key="7">
    <source>
        <dbReference type="ARBA" id="ARBA00023118"/>
    </source>
</evidence>
<evidence type="ECO:0000256" key="1">
    <source>
        <dbReference type="ARBA" id="ARBA00012493"/>
    </source>
</evidence>
<keyword evidence="2" id="KW-0808">Transferase</keyword>
<keyword evidence="6 11" id="KW-0695">RNA-directed DNA polymerase</keyword>
<keyword evidence="5" id="KW-0460">Magnesium</keyword>
<dbReference type="PANTHER" id="PTHR34047">
    <property type="entry name" value="NUCLEAR INTRON MATURASE 1, MITOCHONDRIAL-RELATED"/>
    <property type="match status" value="1"/>
</dbReference>
<evidence type="ECO:0000256" key="9">
    <source>
        <dbReference type="ARBA" id="ARBA00048173"/>
    </source>
</evidence>
<dbReference type="PRINTS" id="PR00866">
    <property type="entry name" value="RNADNAPOLMS"/>
</dbReference>
<accession>A0A1H3TYI4</accession>
<evidence type="ECO:0000256" key="8">
    <source>
        <dbReference type="ARBA" id="ARBA00034120"/>
    </source>
</evidence>
<dbReference type="InterPro" id="IPR051083">
    <property type="entry name" value="GrpII_Intron_Splice-Mob/Def"/>
</dbReference>
<dbReference type="Pfam" id="PF00078">
    <property type="entry name" value="RVT_1"/>
    <property type="match status" value="1"/>
</dbReference>
<dbReference type="GO" id="GO:0003723">
    <property type="term" value="F:RNA binding"/>
    <property type="evidence" value="ECO:0007669"/>
    <property type="project" value="InterPro"/>
</dbReference>
<protein>
    <recommendedName>
        <fullName evidence="1">RNA-directed DNA polymerase</fullName>
        <ecNumber evidence="1">2.7.7.49</ecNumber>
    </recommendedName>
</protein>
<dbReference type="GO" id="GO:0046872">
    <property type="term" value="F:metal ion binding"/>
    <property type="evidence" value="ECO:0007669"/>
    <property type="project" value="UniProtKB-KW"/>
</dbReference>
<comment type="similarity">
    <text evidence="8">Belongs to the bacterial reverse transcriptase family.</text>
</comment>
<evidence type="ECO:0000313" key="12">
    <source>
        <dbReference type="Proteomes" id="UP000182902"/>
    </source>
</evidence>
<feature type="domain" description="Reverse transcriptase" evidence="10">
    <location>
        <begin position="18"/>
        <end position="242"/>
    </location>
</feature>
<dbReference type="NCBIfam" id="NF038233">
    <property type="entry name" value="retron_St85_RT"/>
    <property type="match status" value="1"/>
</dbReference>
<evidence type="ECO:0000256" key="5">
    <source>
        <dbReference type="ARBA" id="ARBA00022842"/>
    </source>
</evidence>
<evidence type="ECO:0000259" key="10">
    <source>
        <dbReference type="PROSITE" id="PS50878"/>
    </source>
</evidence>
<dbReference type="GO" id="GO:0051607">
    <property type="term" value="P:defense response to virus"/>
    <property type="evidence" value="ECO:0007669"/>
    <property type="project" value="UniProtKB-KW"/>
</dbReference>
<proteinExistence type="inferred from homology"/>
<dbReference type="EC" id="2.7.7.49" evidence="1"/>
<dbReference type="Proteomes" id="UP000182902">
    <property type="component" value="Unassembled WGS sequence"/>
</dbReference>
<dbReference type="PROSITE" id="PS50878">
    <property type="entry name" value="RT_POL"/>
    <property type="match status" value="1"/>
</dbReference>
<evidence type="ECO:0000256" key="3">
    <source>
        <dbReference type="ARBA" id="ARBA00022695"/>
    </source>
</evidence>
<dbReference type="SUPFAM" id="SSF56672">
    <property type="entry name" value="DNA/RNA polymerases"/>
    <property type="match status" value="1"/>
</dbReference>
<evidence type="ECO:0000256" key="6">
    <source>
        <dbReference type="ARBA" id="ARBA00022918"/>
    </source>
</evidence>
<evidence type="ECO:0000256" key="2">
    <source>
        <dbReference type="ARBA" id="ARBA00022679"/>
    </source>
</evidence>
<comment type="catalytic activity">
    <reaction evidence="9">
        <text>DNA(n) + a 2'-deoxyribonucleoside 5'-triphosphate = DNA(n+1) + diphosphate</text>
        <dbReference type="Rhea" id="RHEA:22508"/>
        <dbReference type="Rhea" id="RHEA-COMP:17339"/>
        <dbReference type="Rhea" id="RHEA-COMP:17340"/>
        <dbReference type="ChEBI" id="CHEBI:33019"/>
        <dbReference type="ChEBI" id="CHEBI:61560"/>
        <dbReference type="ChEBI" id="CHEBI:173112"/>
        <dbReference type="EC" id="2.7.7.49"/>
    </reaction>
</comment>
<dbReference type="EMBL" id="FNOX01000012">
    <property type="protein sequence ID" value="SDZ55303.1"/>
    <property type="molecule type" value="Genomic_DNA"/>
</dbReference>
<gene>
    <name evidence="11" type="ORF">SAMN05216247_112133</name>
</gene>
<dbReference type="GO" id="GO:0003964">
    <property type="term" value="F:RNA-directed DNA polymerase activity"/>
    <property type="evidence" value="ECO:0007669"/>
    <property type="project" value="UniProtKB-KW"/>
</dbReference>
<organism evidence="11 12">
    <name type="scientific">Pseudomonas salomonii</name>
    <dbReference type="NCBI Taxonomy" id="191391"/>
    <lineage>
        <taxon>Bacteria</taxon>
        <taxon>Pseudomonadati</taxon>
        <taxon>Pseudomonadota</taxon>
        <taxon>Gammaproteobacteria</taxon>
        <taxon>Pseudomonadales</taxon>
        <taxon>Pseudomonadaceae</taxon>
        <taxon>Pseudomonas</taxon>
    </lineage>
</organism>
<evidence type="ECO:0000313" key="11">
    <source>
        <dbReference type="EMBL" id="SDZ55303.1"/>
    </source>
</evidence>
<dbReference type="PANTHER" id="PTHR34047:SF7">
    <property type="entry name" value="RNA-DIRECTED DNA POLYMERASE"/>
    <property type="match status" value="1"/>
</dbReference>
<dbReference type="InterPro" id="IPR000123">
    <property type="entry name" value="Reverse_transcriptase_msDNA"/>
</dbReference>